<keyword evidence="11 15" id="KW-0472">Membrane</keyword>
<keyword evidence="7 15" id="KW-1133">Transmembrane helix</keyword>
<evidence type="ECO:0000256" key="2">
    <source>
        <dbReference type="ARBA" id="ARBA00022448"/>
    </source>
</evidence>
<dbReference type="PRINTS" id="PR00326">
    <property type="entry name" value="GTP1OBG"/>
</dbReference>
<comment type="similarity">
    <text evidence="15">Belongs to the TRAFAC class TrmE-Era-EngA-EngB-Septin-like GTPase superfamily. FeoB GTPase (TC 9.A.8) family.</text>
</comment>
<dbReference type="PROSITE" id="PS51711">
    <property type="entry name" value="G_FEOB"/>
    <property type="match status" value="1"/>
</dbReference>
<feature type="transmembrane region" description="Helical" evidence="15">
    <location>
        <begin position="381"/>
        <end position="403"/>
    </location>
</feature>
<proteinExistence type="inferred from homology"/>
<dbReference type="Pfam" id="PF07670">
    <property type="entry name" value="Gate"/>
    <property type="match status" value="2"/>
</dbReference>
<gene>
    <name evidence="17" type="ORF">EDD80_11040</name>
</gene>
<feature type="transmembrane region" description="Helical" evidence="15">
    <location>
        <begin position="682"/>
        <end position="703"/>
    </location>
</feature>
<feature type="transmembrane region" description="Helical" evidence="15">
    <location>
        <begin position="510"/>
        <end position="532"/>
    </location>
</feature>
<keyword evidence="14" id="KW-0460">Magnesium</keyword>
<dbReference type="CDD" id="cd01879">
    <property type="entry name" value="FeoB"/>
    <property type="match status" value="1"/>
</dbReference>
<dbReference type="InterPro" id="IPR006073">
    <property type="entry name" value="GTP-bd"/>
</dbReference>
<comment type="caution">
    <text evidence="17">The sequence shown here is derived from an EMBL/GenBank/DDBJ whole genome shotgun (WGS) entry which is preliminary data.</text>
</comment>
<sequence>MKTLLRVALIGNPNTGKSTVFNDLTGLNQKVGNFPGVTIDKKTGHCTLSDTHVAEVIDLPGIYSLYPKAKDEKIAFEVLADKKNKLYPDAVVVVADASNLKRNLLLFTQVADLKIPVVLALNMIDVAEKAGLKIDVDKLAGKLGVPVVPLNARNKRGIPELKETIARITPVPTQNNTINVEELEPAFLGELQETLNIGHPYEALQVANQYKNLLYLNEGSGPAIEKLIKKHDFQPGRVQLAETAARYNYIDSLLKECVRQEVPAAIETFTSRIDKILTHKVFGLLIFVLILFILFQSIFSLAEYPMSLIEEGFAWLSGWLVSVLPAGVLTDLLVDGIVAGLGGVVIFVPQIIILFAFIAILEDTGYMARVIFLMDRIMRKVGLNGRSVVPLISGIACAVPAIMATRSIENWKDRLITILVTPLMSCAARLPVYVLLISLVVPNERLWGVFNFQGLALLFMYLLGLVAAIGVAYIMKFIIGMRERSYLLMEMPIYRMPRWSNVGLVMYERALAFVVQAGKVIIAVSIILWVLATYGPSDKMQAVEAKYASAEMQAEFTPEEIEHHISSEKLENSYAGILGKTIEPVIEPLGFDWKIGIALITSFAAREVFVGTMATIYSVEADDSHMDSVREKMLQARNAQTGLPVFTLATAFSLMVFYAFAMQCMSTLAIVQRETKSWKWPVIQLVYMTGMAYLGSLITYQLLS</sequence>
<keyword evidence="9" id="KW-0406">Ion transport</keyword>
<feature type="binding site" evidence="13">
    <location>
        <begin position="11"/>
        <end position="18"/>
    </location>
    <ligand>
        <name>GTP</name>
        <dbReference type="ChEBI" id="CHEBI:37565"/>
        <label>1</label>
    </ligand>
</feature>
<dbReference type="InterPro" id="IPR011640">
    <property type="entry name" value="Fe2_transport_prot_B_C"/>
</dbReference>
<dbReference type="PANTHER" id="PTHR43185:SF1">
    <property type="entry name" value="FE(2+) TRANSPORTER FEOB"/>
    <property type="match status" value="1"/>
</dbReference>
<accession>A0A4R3KPP2</accession>
<dbReference type="InterPro" id="IPR027417">
    <property type="entry name" value="P-loop_NTPase"/>
</dbReference>
<dbReference type="GO" id="GO:0046872">
    <property type="term" value="F:metal ion binding"/>
    <property type="evidence" value="ECO:0007669"/>
    <property type="project" value="UniProtKB-KW"/>
</dbReference>
<dbReference type="InterPro" id="IPR003373">
    <property type="entry name" value="Fe2_transport_prot-B"/>
</dbReference>
<reference evidence="17 18" key="1">
    <citation type="submission" date="2019-03" db="EMBL/GenBank/DDBJ databases">
        <title>Genomic Encyclopedia of Type Strains, Phase IV (KMG-IV): sequencing the most valuable type-strain genomes for metagenomic binning, comparative biology and taxonomic classification.</title>
        <authorList>
            <person name="Goeker M."/>
        </authorList>
    </citation>
    <scope>NUCLEOTIDE SEQUENCE [LARGE SCALE GENOMIC DNA]</scope>
    <source>
        <strain evidence="17 18">DSM 21100</strain>
    </source>
</reference>
<keyword evidence="10 13" id="KW-0342">GTP-binding</keyword>
<dbReference type="GO" id="GO:0015093">
    <property type="term" value="F:ferrous iron transmembrane transporter activity"/>
    <property type="evidence" value="ECO:0007669"/>
    <property type="project" value="UniProtKB-UniRule"/>
</dbReference>
<comment type="function">
    <text evidence="15">Probable transporter of a GTP-driven Fe(2+) uptake system.</text>
</comment>
<feature type="binding site" evidence="14">
    <location>
        <position position="25"/>
    </location>
    <ligand>
        <name>Mg(2+)</name>
        <dbReference type="ChEBI" id="CHEBI:18420"/>
        <label>2</label>
    </ligand>
</feature>
<evidence type="ECO:0000313" key="18">
    <source>
        <dbReference type="Proteomes" id="UP000295807"/>
    </source>
</evidence>
<evidence type="ECO:0000256" key="1">
    <source>
        <dbReference type="ARBA" id="ARBA00004651"/>
    </source>
</evidence>
<dbReference type="InterPro" id="IPR030389">
    <property type="entry name" value="G_FEOB_dom"/>
</dbReference>
<evidence type="ECO:0000256" key="4">
    <source>
        <dbReference type="ARBA" id="ARBA00022496"/>
    </source>
</evidence>
<feature type="binding site" evidence="13">
    <location>
        <begin position="58"/>
        <end position="61"/>
    </location>
    <ligand>
        <name>GTP</name>
        <dbReference type="ChEBI" id="CHEBI:37565"/>
        <label>1</label>
    </ligand>
</feature>
<protein>
    <recommendedName>
        <fullName evidence="12 15">Ferrous iron transport protein B</fullName>
    </recommendedName>
</protein>
<keyword evidence="3" id="KW-1003">Cell membrane</keyword>
<feature type="transmembrane region" description="Helical" evidence="15">
    <location>
        <begin position="313"/>
        <end position="334"/>
    </location>
</feature>
<feature type="transmembrane region" description="Helical" evidence="15">
    <location>
        <begin position="341"/>
        <end position="361"/>
    </location>
</feature>
<feature type="transmembrane region" description="Helical" evidence="15">
    <location>
        <begin position="642"/>
        <end position="661"/>
    </location>
</feature>
<evidence type="ECO:0000256" key="15">
    <source>
        <dbReference type="RuleBase" id="RU362098"/>
    </source>
</evidence>
<keyword evidence="4 15" id="KW-0410">Iron transport</keyword>
<keyword evidence="8 15" id="KW-0408">Iron</keyword>
<dbReference type="Pfam" id="PF07664">
    <property type="entry name" value="FeoB_C"/>
    <property type="match status" value="1"/>
</dbReference>
<evidence type="ECO:0000256" key="11">
    <source>
        <dbReference type="ARBA" id="ARBA00023136"/>
    </source>
</evidence>
<dbReference type="GO" id="GO:0005886">
    <property type="term" value="C:plasma membrane"/>
    <property type="evidence" value="ECO:0007669"/>
    <property type="project" value="UniProtKB-SubCell"/>
</dbReference>
<dbReference type="Proteomes" id="UP000295807">
    <property type="component" value="Unassembled WGS sequence"/>
</dbReference>
<keyword evidence="6 13" id="KW-0547">Nucleotide-binding</keyword>
<dbReference type="SUPFAM" id="SSF52540">
    <property type="entry name" value="P-loop containing nucleoside triphosphate hydrolases"/>
    <property type="match status" value="1"/>
</dbReference>
<dbReference type="EMBL" id="SMAD01000010">
    <property type="protein sequence ID" value="TCS85842.1"/>
    <property type="molecule type" value="Genomic_DNA"/>
</dbReference>
<evidence type="ECO:0000256" key="8">
    <source>
        <dbReference type="ARBA" id="ARBA00023004"/>
    </source>
</evidence>
<evidence type="ECO:0000256" key="6">
    <source>
        <dbReference type="ARBA" id="ARBA00022741"/>
    </source>
</evidence>
<dbReference type="RefSeq" id="WP_132129962.1">
    <property type="nucleotide sequence ID" value="NZ_CP042432.1"/>
</dbReference>
<evidence type="ECO:0000256" key="13">
    <source>
        <dbReference type="PIRSR" id="PIRSR603373-1"/>
    </source>
</evidence>
<dbReference type="Gene3D" id="3.40.50.300">
    <property type="entry name" value="P-loop containing nucleotide triphosphate hydrolases"/>
    <property type="match status" value="1"/>
</dbReference>
<dbReference type="InterPro" id="IPR011642">
    <property type="entry name" value="Gate_dom"/>
</dbReference>
<dbReference type="GO" id="GO:0005525">
    <property type="term" value="F:GTP binding"/>
    <property type="evidence" value="ECO:0007669"/>
    <property type="project" value="UniProtKB-KW"/>
</dbReference>
<keyword evidence="18" id="KW-1185">Reference proteome</keyword>
<evidence type="ECO:0000256" key="9">
    <source>
        <dbReference type="ARBA" id="ARBA00023065"/>
    </source>
</evidence>
<feature type="transmembrane region" description="Helical" evidence="15">
    <location>
        <begin position="281"/>
        <end position="301"/>
    </location>
</feature>
<evidence type="ECO:0000256" key="14">
    <source>
        <dbReference type="PIRSR" id="PIRSR603373-2"/>
    </source>
</evidence>
<feature type="transmembrane region" description="Helical" evidence="15">
    <location>
        <begin position="415"/>
        <end position="440"/>
    </location>
</feature>
<feature type="transmembrane region" description="Helical" evidence="15">
    <location>
        <begin position="452"/>
        <end position="475"/>
    </location>
</feature>
<evidence type="ECO:0000256" key="5">
    <source>
        <dbReference type="ARBA" id="ARBA00022692"/>
    </source>
</evidence>
<feature type="binding site" evidence="13">
    <location>
        <begin position="36"/>
        <end position="40"/>
    </location>
    <ligand>
        <name>GTP</name>
        <dbReference type="ChEBI" id="CHEBI:37565"/>
        <label>1</label>
    </ligand>
</feature>
<organism evidence="17 18">
    <name type="scientific">Anseongella ginsenosidimutans</name>
    <dbReference type="NCBI Taxonomy" id="496056"/>
    <lineage>
        <taxon>Bacteria</taxon>
        <taxon>Pseudomonadati</taxon>
        <taxon>Bacteroidota</taxon>
        <taxon>Sphingobacteriia</taxon>
        <taxon>Sphingobacteriales</taxon>
        <taxon>Sphingobacteriaceae</taxon>
        <taxon>Anseongella</taxon>
    </lineage>
</organism>
<dbReference type="Pfam" id="PF02421">
    <property type="entry name" value="FeoB_N"/>
    <property type="match status" value="1"/>
</dbReference>
<keyword evidence="14" id="KW-0479">Metal-binding</keyword>
<dbReference type="NCBIfam" id="TIGR00437">
    <property type="entry name" value="feoB"/>
    <property type="match status" value="1"/>
</dbReference>
<comment type="subcellular location">
    <subcellularLocation>
        <location evidence="15">Cell inner membrane</location>
        <topology evidence="15">Multi-pass membrane protein</topology>
    </subcellularLocation>
    <subcellularLocation>
        <location evidence="1">Cell membrane</location>
        <topology evidence="1">Multi-pass membrane protein</topology>
    </subcellularLocation>
</comment>
<keyword evidence="2 15" id="KW-0813">Transport</keyword>
<evidence type="ECO:0000256" key="3">
    <source>
        <dbReference type="ARBA" id="ARBA00022475"/>
    </source>
</evidence>
<keyword evidence="5 15" id="KW-0812">Transmembrane</keyword>
<dbReference type="AlphaFoldDB" id="A0A4R3KPP2"/>
<dbReference type="InterPro" id="IPR050860">
    <property type="entry name" value="FeoB_GTPase"/>
</dbReference>
<evidence type="ECO:0000256" key="12">
    <source>
        <dbReference type="NCBIfam" id="TIGR00437"/>
    </source>
</evidence>
<evidence type="ECO:0000256" key="7">
    <source>
        <dbReference type="ARBA" id="ARBA00022989"/>
    </source>
</evidence>
<feature type="domain" description="FeoB-type G" evidence="16">
    <location>
        <begin position="4"/>
        <end position="171"/>
    </location>
</feature>
<feature type="binding site" evidence="14">
    <location>
        <position position="26"/>
    </location>
    <ligand>
        <name>Mg(2+)</name>
        <dbReference type="ChEBI" id="CHEBI:18420"/>
        <label>2</label>
    </ligand>
</feature>
<evidence type="ECO:0000259" key="16">
    <source>
        <dbReference type="PROSITE" id="PS51711"/>
    </source>
</evidence>
<evidence type="ECO:0000256" key="10">
    <source>
        <dbReference type="ARBA" id="ARBA00023134"/>
    </source>
</evidence>
<feature type="binding site" evidence="13">
    <location>
        <begin position="122"/>
        <end position="125"/>
    </location>
    <ligand>
        <name>GTP</name>
        <dbReference type="ChEBI" id="CHEBI:37565"/>
        <label>1</label>
    </ligand>
</feature>
<name>A0A4R3KPP2_9SPHI</name>
<dbReference type="OrthoDB" id="9809127at2"/>
<feature type="binding site" evidence="14">
    <location>
        <position position="22"/>
    </location>
    <ligand>
        <name>Mg(2+)</name>
        <dbReference type="ChEBI" id="CHEBI:18420"/>
        <label>1</label>
    </ligand>
</feature>
<dbReference type="PANTHER" id="PTHR43185">
    <property type="entry name" value="FERROUS IRON TRANSPORT PROTEIN B"/>
    <property type="match status" value="1"/>
</dbReference>
<evidence type="ECO:0000313" key="17">
    <source>
        <dbReference type="EMBL" id="TCS85842.1"/>
    </source>
</evidence>